<dbReference type="InterPro" id="IPR006910">
    <property type="entry name" value="Rad21_Rec8_N"/>
</dbReference>
<dbReference type="PANTHER" id="PTHR12585">
    <property type="entry name" value="SCC1 / RAD21 FAMILY MEMBER"/>
    <property type="match status" value="1"/>
</dbReference>
<comment type="subcellular location">
    <subcellularLocation>
        <location evidence="1">Nucleus</location>
    </subcellularLocation>
</comment>
<dbReference type="GeneTree" id="ENSGT00390000011379"/>
<dbReference type="Ensembl" id="ENSEBUT00000004725.1">
    <property type="protein sequence ID" value="ENSEBUP00000004297.1"/>
    <property type="gene ID" value="ENSEBUG00000003048.1"/>
</dbReference>
<evidence type="ECO:0000256" key="1">
    <source>
        <dbReference type="ARBA" id="ARBA00004123"/>
    </source>
</evidence>
<feature type="compositionally biased region" description="Polar residues" evidence="3">
    <location>
        <begin position="308"/>
        <end position="319"/>
    </location>
</feature>
<reference evidence="5" key="2">
    <citation type="submission" date="2025-09" db="UniProtKB">
        <authorList>
            <consortium name="Ensembl"/>
        </authorList>
    </citation>
    <scope>IDENTIFICATION</scope>
</reference>
<evidence type="ECO:0000313" key="6">
    <source>
        <dbReference type="Proteomes" id="UP000694388"/>
    </source>
</evidence>
<organism evidence="5 6">
    <name type="scientific">Eptatretus burgeri</name>
    <name type="common">Inshore hagfish</name>
    <dbReference type="NCBI Taxonomy" id="7764"/>
    <lineage>
        <taxon>Eukaryota</taxon>
        <taxon>Metazoa</taxon>
        <taxon>Chordata</taxon>
        <taxon>Craniata</taxon>
        <taxon>Vertebrata</taxon>
        <taxon>Cyclostomata</taxon>
        <taxon>Myxini</taxon>
        <taxon>Myxiniformes</taxon>
        <taxon>Myxinidae</taxon>
        <taxon>Eptatretinae</taxon>
        <taxon>Eptatretus</taxon>
    </lineage>
</organism>
<protein>
    <recommendedName>
        <fullName evidence="4">Rad21/Rec8-like protein N-terminal domain-containing protein</fullName>
    </recommendedName>
</protein>
<dbReference type="InterPro" id="IPR039781">
    <property type="entry name" value="Rad21/Rec8-like"/>
</dbReference>
<evidence type="ECO:0000256" key="2">
    <source>
        <dbReference type="ARBA" id="ARBA00023242"/>
    </source>
</evidence>
<reference evidence="5" key="1">
    <citation type="submission" date="2025-08" db="UniProtKB">
        <authorList>
            <consortium name="Ensembl"/>
        </authorList>
    </citation>
    <scope>IDENTIFICATION</scope>
</reference>
<dbReference type="GO" id="GO:0006302">
    <property type="term" value="P:double-strand break repair"/>
    <property type="evidence" value="ECO:0007669"/>
    <property type="project" value="TreeGrafter"/>
</dbReference>
<evidence type="ECO:0000256" key="3">
    <source>
        <dbReference type="SAM" id="MobiDB-lite"/>
    </source>
</evidence>
<sequence>MFYFPEVLKKRGKFATIWLAATKAVKLSRREYIQVNVNRSCSDILEHITLRVRPRFALYLSAQLMYGVVFIFNKQCAFLADDIRSHLERLFQSSRSLQIDLDDRQKSSFTIPDMLTIMEQTLGAPDPWFGVMSFKPGYPLPSMLPKCSLEIIAPDESEEIMARSPSAVSITMRPVEGISKEELMEQADLPEMTMREIEALLSPHLVAPFVPSKPERGKDLGVLQEEDEEDVTLEKVRLEEKGLLESILSEQDWGFPQEEISAVPTAAAVPSPALEPSVAEIPKARTIPSPPSLSPSHPPLPPPLGPRSNYNQESSSLAC</sequence>
<accession>A0A8C4PXT1</accession>
<evidence type="ECO:0000259" key="4">
    <source>
        <dbReference type="Pfam" id="PF04825"/>
    </source>
</evidence>
<keyword evidence="2" id="KW-0539">Nucleus</keyword>
<dbReference type="GO" id="GO:0051177">
    <property type="term" value="P:meiotic sister chromatid cohesion"/>
    <property type="evidence" value="ECO:0007669"/>
    <property type="project" value="TreeGrafter"/>
</dbReference>
<keyword evidence="6" id="KW-1185">Reference proteome</keyword>
<dbReference type="PANTHER" id="PTHR12585:SF27">
    <property type="entry name" value="MEIOTIC RECOMBINATION PROTEIN REC8 HOMOLOG"/>
    <property type="match status" value="1"/>
</dbReference>
<name>A0A8C4PXT1_EPTBU</name>
<dbReference type="AlphaFoldDB" id="A0A8C4PXT1"/>
<feature type="region of interest" description="Disordered" evidence="3">
    <location>
        <begin position="282"/>
        <end position="319"/>
    </location>
</feature>
<dbReference type="GO" id="GO:0003682">
    <property type="term" value="F:chromatin binding"/>
    <property type="evidence" value="ECO:0007669"/>
    <property type="project" value="TreeGrafter"/>
</dbReference>
<proteinExistence type="predicted"/>
<dbReference type="GO" id="GO:0005634">
    <property type="term" value="C:nucleus"/>
    <property type="evidence" value="ECO:0007669"/>
    <property type="project" value="UniProtKB-SubCell"/>
</dbReference>
<evidence type="ECO:0000313" key="5">
    <source>
        <dbReference type="Ensembl" id="ENSEBUP00000004297.1"/>
    </source>
</evidence>
<dbReference type="Proteomes" id="UP000694388">
    <property type="component" value="Unplaced"/>
</dbReference>
<dbReference type="Pfam" id="PF04825">
    <property type="entry name" value="Rad21_Rec8_N"/>
    <property type="match status" value="1"/>
</dbReference>
<feature type="compositionally biased region" description="Pro residues" evidence="3">
    <location>
        <begin position="288"/>
        <end position="305"/>
    </location>
</feature>
<dbReference type="OMA" id="CEDIMDF"/>
<dbReference type="GO" id="GO:0030893">
    <property type="term" value="C:meiotic cohesin complex"/>
    <property type="evidence" value="ECO:0007669"/>
    <property type="project" value="TreeGrafter"/>
</dbReference>
<feature type="domain" description="Rad21/Rec8-like protein N-terminal" evidence="4">
    <location>
        <begin position="1"/>
        <end position="107"/>
    </location>
</feature>